<dbReference type="EMBL" id="RKLR01000002">
    <property type="protein sequence ID" value="MBX0322369.1"/>
    <property type="molecule type" value="Genomic_DNA"/>
</dbReference>
<proteinExistence type="predicted"/>
<reference evidence="2 3" key="1">
    <citation type="submission" date="2021-06" db="EMBL/GenBank/DDBJ databases">
        <title>Halomicroarcula sp. a new haloarchaeum isolated from saline soil.</title>
        <authorList>
            <person name="Duran-Viseras A."/>
            <person name="Sanchez-Porro C."/>
            <person name="Ventosa A."/>
        </authorList>
    </citation>
    <scope>NUCLEOTIDE SEQUENCE [LARGE SCALE GENOMIC DNA]</scope>
    <source>
        <strain evidence="2 3">F13</strain>
    </source>
</reference>
<organism evidence="2 3">
    <name type="scientific">Haloarcula rubra</name>
    <dbReference type="NCBI Taxonomy" id="2487747"/>
    <lineage>
        <taxon>Archaea</taxon>
        <taxon>Methanobacteriati</taxon>
        <taxon>Methanobacteriota</taxon>
        <taxon>Stenosarchaea group</taxon>
        <taxon>Halobacteria</taxon>
        <taxon>Halobacteriales</taxon>
        <taxon>Haloarculaceae</taxon>
        <taxon>Haloarcula</taxon>
    </lineage>
</organism>
<dbReference type="Proteomes" id="UP001430377">
    <property type="component" value="Unassembled WGS sequence"/>
</dbReference>
<keyword evidence="3" id="KW-1185">Reference proteome</keyword>
<evidence type="ECO:0000313" key="2">
    <source>
        <dbReference type="EMBL" id="MBX0322369.1"/>
    </source>
</evidence>
<name>A0AAW4PMN4_9EURY</name>
<dbReference type="PANTHER" id="PTHR43130:SF3">
    <property type="entry name" value="HTH-TYPE TRANSCRIPTIONAL REGULATOR RV1931C"/>
    <property type="match status" value="1"/>
</dbReference>
<dbReference type="RefSeq" id="WP_220617371.1">
    <property type="nucleotide sequence ID" value="NZ_RKLR01000002.1"/>
</dbReference>
<dbReference type="AlphaFoldDB" id="A0AAW4PMN4"/>
<dbReference type="InterPro" id="IPR052158">
    <property type="entry name" value="INH-QAR"/>
</dbReference>
<comment type="caution">
    <text evidence="2">The sequence shown here is derived from an EMBL/GenBank/DDBJ whole genome shotgun (WGS) entry which is preliminary data.</text>
</comment>
<feature type="domain" description="DJ-1/PfpI" evidence="1">
    <location>
        <begin position="3"/>
        <end position="174"/>
    </location>
</feature>
<dbReference type="InterPro" id="IPR029062">
    <property type="entry name" value="Class_I_gatase-like"/>
</dbReference>
<evidence type="ECO:0000313" key="3">
    <source>
        <dbReference type="Proteomes" id="UP001430377"/>
    </source>
</evidence>
<dbReference type="SUPFAM" id="SSF52317">
    <property type="entry name" value="Class I glutamine amidotransferase-like"/>
    <property type="match status" value="1"/>
</dbReference>
<gene>
    <name evidence="2" type="ORF">EGH21_04910</name>
</gene>
<dbReference type="PANTHER" id="PTHR43130">
    <property type="entry name" value="ARAC-FAMILY TRANSCRIPTIONAL REGULATOR"/>
    <property type="match status" value="1"/>
</dbReference>
<dbReference type="InterPro" id="IPR002818">
    <property type="entry name" value="DJ-1/PfpI"/>
</dbReference>
<dbReference type="Gene3D" id="3.40.50.880">
    <property type="match status" value="1"/>
</dbReference>
<dbReference type="Pfam" id="PF01965">
    <property type="entry name" value="DJ-1_PfpI"/>
    <property type="match status" value="1"/>
</dbReference>
<accession>A0AAW4PMN4</accession>
<protein>
    <submittedName>
        <fullName evidence="2">DJ-1/PfpI family protein</fullName>
    </submittedName>
</protein>
<sequence length="201" mass="21002">MDTVAIVCYDGFDELDAIGPYEVFENATRFGATWDVTLRTLDDRSTVTASHGLSVGADGLLADVSPDLLVVPGGGWNDRSEAGARTEADRGDLPDAVAAAHERETTVAGVCTGGMLLARAGVLDDRPAVTHRGALDDLRETAAEVVDARVVDDGDVLTAGGVTSGLDLAVHLVDREWGAETADAVTAEMEYEPRGPVHRSG</sequence>
<evidence type="ECO:0000259" key="1">
    <source>
        <dbReference type="Pfam" id="PF01965"/>
    </source>
</evidence>
<dbReference type="CDD" id="cd03139">
    <property type="entry name" value="GATase1_PfpI_2"/>
    <property type="match status" value="1"/>
</dbReference>